<feature type="signal peptide" evidence="1">
    <location>
        <begin position="1"/>
        <end position="25"/>
    </location>
</feature>
<dbReference type="EMBL" id="MBUA01000027">
    <property type="protein sequence ID" value="MBC6492390.1"/>
    <property type="molecule type" value="Genomic_DNA"/>
</dbReference>
<sequence length="181" mass="20064">MNFMMVKKGIACLLVLTFAGKLSQAQQVSTGTVNVSGSGFSNDNIVVDWSVGELVRIDTRYSESKSFLVTQGFLQPDFARPLVMVTDPSFAPGEVKLLPNPVKTILKVQFSMRQSGYLRYMIFSQTGSKMAQSGFHYYGYGYTQSVDMTGYTAGVYYLYVELEPVAGSKVKKGSYKVIKFD</sequence>
<organism evidence="2 3">
    <name type="scientific">Flavihumibacter stibioxidans</name>
    <dbReference type="NCBI Taxonomy" id="1834163"/>
    <lineage>
        <taxon>Bacteria</taxon>
        <taxon>Pseudomonadati</taxon>
        <taxon>Bacteroidota</taxon>
        <taxon>Chitinophagia</taxon>
        <taxon>Chitinophagales</taxon>
        <taxon>Chitinophagaceae</taxon>
        <taxon>Flavihumibacter</taxon>
    </lineage>
</organism>
<accession>A0ABR7MBK1</accession>
<name>A0ABR7MBK1_9BACT</name>
<keyword evidence="3" id="KW-1185">Reference proteome</keyword>
<reference evidence="2 3" key="1">
    <citation type="submission" date="2016-07" db="EMBL/GenBank/DDBJ databases">
        <title>Genome analysis of Flavihumibacter stibioxidans YS-17.</title>
        <authorList>
            <person name="Shi K."/>
            <person name="Han Y."/>
            <person name="Wang G."/>
        </authorList>
    </citation>
    <scope>NUCLEOTIDE SEQUENCE [LARGE SCALE GENOMIC DNA]</scope>
    <source>
        <strain evidence="2 3">YS-17</strain>
    </source>
</reference>
<keyword evidence="1" id="KW-0732">Signal</keyword>
<gene>
    <name evidence="2" type="ORF">BC349_15115</name>
</gene>
<dbReference type="Proteomes" id="UP000765802">
    <property type="component" value="Unassembled WGS sequence"/>
</dbReference>
<feature type="chain" id="PRO_5045675250" description="T9SS type A sorting domain-containing protein" evidence="1">
    <location>
        <begin position="26"/>
        <end position="181"/>
    </location>
</feature>
<evidence type="ECO:0000256" key="1">
    <source>
        <dbReference type="SAM" id="SignalP"/>
    </source>
</evidence>
<comment type="caution">
    <text evidence="2">The sequence shown here is derived from an EMBL/GenBank/DDBJ whole genome shotgun (WGS) entry which is preliminary data.</text>
</comment>
<proteinExistence type="predicted"/>
<protein>
    <recommendedName>
        <fullName evidence="4">T9SS type A sorting domain-containing protein</fullName>
    </recommendedName>
</protein>
<evidence type="ECO:0000313" key="2">
    <source>
        <dbReference type="EMBL" id="MBC6492390.1"/>
    </source>
</evidence>
<evidence type="ECO:0000313" key="3">
    <source>
        <dbReference type="Proteomes" id="UP000765802"/>
    </source>
</evidence>
<evidence type="ECO:0008006" key="4">
    <source>
        <dbReference type="Google" id="ProtNLM"/>
    </source>
</evidence>